<dbReference type="PIRSF" id="PIRSF007949">
    <property type="entry name" value="VPS16"/>
    <property type="match status" value="1"/>
</dbReference>
<dbReference type="GO" id="GO:0006886">
    <property type="term" value="P:intracellular protein transport"/>
    <property type="evidence" value="ECO:0007669"/>
    <property type="project" value="InterPro"/>
</dbReference>
<evidence type="ECO:0000313" key="6">
    <source>
        <dbReference type="Proteomes" id="UP001162131"/>
    </source>
</evidence>
<evidence type="ECO:0000256" key="2">
    <source>
        <dbReference type="PIRNR" id="PIRNR007949"/>
    </source>
</evidence>
<dbReference type="GO" id="GO:0042144">
    <property type="term" value="P:vacuole fusion, non-autophagic"/>
    <property type="evidence" value="ECO:0007669"/>
    <property type="project" value="TreeGrafter"/>
</dbReference>
<feature type="domain" description="Vps16 C-terminal" evidence="3">
    <location>
        <begin position="526"/>
        <end position="840"/>
    </location>
</feature>
<protein>
    <recommendedName>
        <fullName evidence="7">Vacuolar protein sorting-associated protein 16 homolog</fullName>
    </recommendedName>
</protein>
<dbReference type="Proteomes" id="UP001162131">
    <property type="component" value="Unassembled WGS sequence"/>
</dbReference>
<dbReference type="GO" id="GO:0016197">
    <property type="term" value="P:endosomal transport"/>
    <property type="evidence" value="ECO:0007669"/>
    <property type="project" value="TreeGrafter"/>
</dbReference>
<comment type="similarity">
    <text evidence="1 2">Belongs to the VPS16 family.</text>
</comment>
<proteinExistence type="inferred from homology"/>
<dbReference type="Pfam" id="PF04840">
    <property type="entry name" value="Vps16_C"/>
    <property type="match status" value="1"/>
</dbReference>
<feature type="domain" description="Vps16 N-terminal" evidence="4">
    <location>
        <begin position="4"/>
        <end position="426"/>
    </location>
</feature>
<dbReference type="Gene3D" id="1.10.150.780">
    <property type="entry name" value="Vps16, C-terminal region"/>
    <property type="match status" value="1"/>
</dbReference>
<dbReference type="GO" id="GO:0003779">
    <property type="term" value="F:actin binding"/>
    <property type="evidence" value="ECO:0007669"/>
    <property type="project" value="TreeGrafter"/>
</dbReference>
<dbReference type="InterPro" id="IPR006926">
    <property type="entry name" value="Vps16_N"/>
</dbReference>
<sequence length="856" mass="97115">MALLNWTELGDHCYRQVAQYDMKWEQDLAIEYFHIAAARFGGPVARIMKPKSLIMGIPNTNQLFRKYLTIHNSAGKLTGKVLWDYSKELVKMGWTTDEALVVVYKNGDVDIYNMHGEKIAFPPPLFGNPPSKGKEIVDCEVFENMLIVLTQDNAFYYVRNLPNCLSFKPELIGLLSIRGSPTCFKAIPSAHSYSGNLDILCGHPDGGLVLLQEMKEVKGFSKIPFTNEEINRVEEISLSATGEFLAILLEGGVVVKLNSNFSKFLGRTDSEMVERARQVVWCGNEAVCLIFNEFVGILGPDNTKASMDIDHIKEGVFCNSELDGMRVFTTEKCEFWEKVDPSLQMTLSIGSFSPPALLLVAYEAYIENSASSGESIRNLQNNDTLQEAVDQLLESASAEFDVDTQEKLLKAAAFGKTFLPPGTFDSNKLVNMVKHLKVLNNLRREYVARPITYHQLKYMRSNGEMLIKRLLDSHHHYLALQISKFWKLRQEHIFVHWACAKLTDQAFSDKEMCELICSKLNLCKSVSYTDIARKALDSGRKDLAIDLLENEPAISRKVPLLLHMGEYDMALDKAIDSSDPDLIYLVIMKIHEQDKAARDDPDFVPGATGSIEKVLSKNVAREMLLSYARQIDEDLLKQAFRYLKRPQEAGHFAIEKAYKYNDLRRRLELLSTARDLYANYDRDPLYAVAAKEQLALIEKQKLLIKKTGDRSLVDLSVCDTIGRLLKQDQETEAEKLAKQFQISEKKMWYLKLKIKASQGDWPGVEALSKSKKNPPIGFRPFANIAVQRNQNQYAEQFILRVPEVDYQLNMLQYIGSYMKAAEVAVKNKLFDSLPEIAQKSNDRAVMEFVDSQLVGK</sequence>
<dbReference type="Pfam" id="PF04841">
    <property type="entry name" value="Vps16_N"/>
    <property type="match status" value="1"/>
</dbReference>
<evidence type="ECO:0008006" key="7">
    <source>
        <dbReference type="Google" id="ProtNLM"/>
    </source>
</evidence>
<dbReference type="GO" id="GO:0005768">
    <property type="term" value="C:endosome"/>
    <property type="evidence" value="ECO:0007669"/>
    <property type="project" value="TreeGrafter"/>
</dbReference>
<evidence type="ECO:0000313" key="5">
    <source>
        <dbReference type="EMBL" id="CAG9334173.1"/>
    </source>
</evidence>
<reference evidence="5" key="1">
    <citation type="submission" date="2021-09" db="EMBL/GenBank/DDBJ databases">
        <authorList>
            <consortium name="AG Swart"/>
            <person name="Singh M."/>
            <person name="Singh A."/>
            <person name="Seah K."/>
            <person name="Emmerich C."/>
        </authorList>
    </citation>
    <scope>NUCLEOTIDE SEQUENCE</scope>
    <source>
        <strain evidence="5">ATCC30299</strain>
    </source>
</reference>
<dbReference type="PANTHER" id="PTHR12811">
    <property type="entry name" value="VACUOLAR PROTEIN SORTING VPS16"/>
    <property type="match status" value="1"/>
</dbReference>
<name>A0AAU9K566_9CILI</name>
<gene>
    <name evidence="5" type="ORF">BSTOLATCC_MIC60793</name>
</gene>
<evidence type="ECO:0000259" key="3">
    <source>
        <dbReference type="Pfam" id="PF04840"/>
    </source>
</evidence>
<comment type="caution">
    <text evidence="5">The sequence shown here is derived from an EMBL/GenBank/DDBJ whole genome shotgun (WGS) entry which is preliminary data.</text>
</comment>
<dbReference type="EMBL" id="CAJZBQ010000058">
    <property type="protein sequence ID" value="CAG9334173.1"/>
    <property type="molecule type" value="Genomic_DNA"/>
</dbReference>
<dbReference type="AlphaFoldDB" id="A0AAU9K566"/>
<evidence type="ECO:0000256" key="1">
    <source>
        <dbReference type="ARBA" id="ARBA00009250"/>
    </source>
</evidence>
<dbReference type="PANTHER" id="PTHR12811:SF0">
    <property type="entry name" value="VACUOLAR PROTEIN SORTING-ASSOCIATED PROTEIN 16 HOMOLOG"/>
    <property type="match status" value="1"/>
</dbReference>
<evidence type="ECO:0000259" key="4">
    <source>
        <dbReference type="Pfam" id="PF04841"/>
    </source>
</evidence>
<keyword evidence="6" id="KW-1185">Reference proteome</keyword>
<dbReference type="InterPro" id="IPR006925">
    <property type="entry name" value="Vps16_C"/>
</dbReference>
<dbReference type="GO" id="GO:0005765">
    <property type="term" value="C:lysosomal membrane"/>
    <property type="evidence" value="ECO:0007669"/>
    <property type="project" value="TreeGrafter"/>
</dbReference>
<accession>A0AAU9K566</accession>
<dbReference type="InterPro" id="IPR038132">
    <property type="entry name" value="Vps16_C_sf"/>
</dbReference>
<dbReference type="InterPro" id="IPR016534">
    <property type="entry name" value="VPS16"/>
</dbReference>
<organism evidence="5 6">
    <name type="scientific">Blepharisma stoltei</name>
    <dbReference type="NCBI Taxonomy" id="1481888"/>
    <lineage>
        <taxon>Eukaryota</taxon>
        <taxon>Sar</taxon>
        <taxon>Alveolata</taxon>
        <taxon>Ciliophora</taxon>
        <taxon>Postciliodesmatophora</taxon>
        <taxon>Heterotrichea</taxon>
        <taxon>Heterotrichida</taxon>
        <taxon>Blepharismidae</taxon>
        <taxon>Blepharisma</taxon>
    </lineage>
</organism>
<dbReference type="GO" id="GO:0030897">
    <property type="term" value="C:HOPS complex"/>
    <property type="evidence" value="ECO:0007669"/>
    <property type="project" value="TreeGrafter"/>
</dbReference>